<feature type="chain" id="PRO_5013080837" description="Polyhydroxybutyrate depolymerase" evidence="1">
    <location>
        <begin position="27"/>
        <end position="98"/>
    </location>
</feature>
<dbReference type="Proteomes" id="UP000219621">
    <property type="component" value="Unassembled WGS sequence"/>
</dbReference>
<organism evidence="2 3">
    <name type="scientific">Caenispirillum bisanense</name>
    <dbReference type="NCBI Taxonomy" id="414052"/>
    <lineage>
        <taxon>Bacteria</taxon>
        <taxon>Pseudomonadati</taxon>
        <taxon>Pseudomonadota</taxon>
        <taxon>Alphaproteobacteria</taxon>
        <taxon>Rhodospirillales</taxon>
        <taxon>Novispirillaceae</taxon>
        <taxon>Caenispirillum</taxon>
    </lineage>
</organism>
<evidence type="ECO:0000313" key="2">
    <source>
        <dbReference type="EMBL" id="SOE01089.1"/>
    </source>
</evidence>
<evidence type="ECO:0008006" key="4">
    <source>
        <dbReference type="Google" id="ProtNLM"/>
    </source>
</evidence>
<dbReference type="EMBL" id="OCNJ01000016">
    <property type="protein sequence ID" value="SOE01089.1"/>
    <property type="molecule type" value="Genomic_DNA"/>
</dbReference>
<evidence type="ECO:0000256" key="1">
    <source>
        <dbReference type="SAM" id="SignalP"/>
    </source>
</evidence>
<protein>
    <recommendedName>
        <fullName evidence="4">Polyhydroxybutyrate depolymerase</fullName>
    </recommendedName>
</protein>
<keyword evidence="3" id="KW-1185">Reference proteome</keyword>
<accession>A0A286H159</accession>
<keyword evidence="1" id="KW-0732">Signal</keyword>
<feature type="signal peptide" evidence="1">
    <location>
        <begin position="1"/>
        <end position="26"/>
    </location>
</feature>
<dbReference type="AlphaFoldDB" id="A0A286H159"/>
<dbReference type="SUPFAM" id="SSF53474">
    <property type="entry name" value="alpha/beta-Hydrolases"/>
    <property type="match status" value="1"/>
</dbReference>
<sequence length="98" mass="9682">MTIFNKGAAAVCAAATMLAAVPAGHAAEAPPLPRLTVDWSQVSVSGLSSGAYMAVQMQTAHSADIMGAGIFAGGPYGCARGGLTLATLTEAITSCVNI</sequence>
<proteinExistence type="predicted"/>
<dbReference type="Gene3D" id="3.40.50.1820">
    <property type="entry name" value="alpha/beta hydrolase"/>
    <property type="match status" value="1"/>
</dbReference>
<evidence type="ECO:0000313" key="3">
    <source>
        <dbReference type="Proteomes" id="UP000219621"/>
    </source>
</evidence>
<dbReference type="OrthoDB" id="505233at2"/>
<dbReference type="InterPro" id="IPR029058">
    <property type="entry name" value="AB_hydrolase_fold"/>
</dbReference>
<gene>
    <name evidence="2" type="ORF">SAMN05421508_11612</name>
</gene>
<reference evidence="2 3" key="1">
    <citation type="submission" date="2017-09" db="EMBL/GenBank/DDBJ databases">
        <authorList>
            <person name="Ehlers B."/>
            <person name="Leendertz F.H."/>
        </authorList>
    </citation>
    <scope>NUCLEOTIDE SEQUENCE [LARGE SCALE GENOMIC DNA]</scope>
    <source>
        <strain evidence="2 3">USBA 140</strain>
    </source>
</reference>
<dbReference type="RefSeq" id="WP_097281498.1">
    <property type="nucleotide sequence ID" value="NZ_OCNJ01000016.1"/>
</dbReference>
<name>A0A286H159_9PROT</name>